<gene>
    <name evidence="3" type="ORF">IHE44_0010907</name>
    <name evidence="2" type="ORF">IHE44_011248</name>
</gene>
<dbReference type="EMBL" id="JADDUC020000035">
    <property type="protein sequence ID" value="KAI1229722.1"/>
    <property type="molecule type" value="Genomic_DNA"/>
</dbReference>
<reference evidence="3 4" key="2">
    <citation type="journal article" date="2021" name="J. Hered.">
        <title>Feather Gene Expression Elucidates the Developmental Basis of Plumage Iridescence in African Starlings.</title>
        <authorList>
            <person name="Rubenstein D.R."/>
            <person name="Corvelo A."/>
            <person name="MacManes M.D."/>
            <person name="Maia R."/>
            <person name="Narzisi G."/>
            <person name="Rousaki A."/>
            <person name="Vandenabeele P."/>
            <person name="Shawkey M.D."/>
            <person name="Solomon J."/>
        </authorList>
    </citation>
    <scope>NUCLEOTIDE SEQUENCE [LARGE SCALE GENOMIC DNA]</scope>
    <source>
        <strain evidence="3">SS15</strain>
    </source>
</reference>
<reference evidence="3" key="3">
    <citation type="submission" date="2022-01" db="EMBL/GenBank/DDBJ databases">
        <authorList>
            <person name="Rubenstein D.R."/>
        </authorList>
    </citation>
    <scope>NUCLEOTIDE SEQUENCE</scope>
    <source>
        <strain evidence="3">SS15</strain>
        <tissue evidence="3">Liver</tissue>
    </source>
</reference>
<dbReference type="AlphaFoldDB" id="A0A835TP88"/>
<proteinExistence type="predicted"/>
<feature type="compositionally biased region" description="Pro residues" evidence="1">
    <location>
        <begin position="55"/>
        <end position="66"/>
    </location>
</feature>
<reference evidence="2" key="1">
    <citation type="submission" date="2020-10" db="EMBL/GenBank/DDBJ databases">
        <title>Feather gene expression reveals the developmental basis of iridescence in African starlings.</title>
        <authorList>
            <person name="Rubenstein D.R."/>
        </authorList>
    </citation>
    <scope>NUCLEOTIDE SEQUENCE</scope>
    <source>
        <strain evidence="2">SS15</strain>
        <tissue evidence="2">Liver</tissue>
    </source>
</reference>
<sequence>MGGAPPRVPAASPSAHNVSQGPGERPSFPRGVSSRSTFHAGQLRAPRDPRDPLPYALPPGLPPPASPSGASQGRRGPSASLFSKFTSKFVRR</sequence>
<dbReference type="EMBL" id="JADDUC010000501">
    <property type="protein sequence ID" value="KAG0113238.1"/>
    <property type="molecule type" value="Genomic_DNA"/>
</dbReference>
<evidence type="ECO:0000313" key="2">
    <source>
        <dbReference type="EMBL" id="KAG0113238.1"/>
    </source>
</evidence>
<comment type="caution">
    <text evidence="2">The sequence shown here is derived from an EMBL/GenBank/DDBJ whole genome shotgun (WGS) entry which is preliminary data.</text>
</comment>
<organism evidence="2">
    <name type="scientific">Lamprotornis superbus</name>
    <dbReference type="NCBI Taxonomy" id="245042"/>
    <lineage>
        <taxon>Eukaryota</taxon>
        <taxon>Metazoa</taxon>
        <taxon>Chordata</taxon>
        <taxon>Craniata</taxon>
        <taxon>Vertebrata</taxon>
        <taxon>Euteleostomi</taxon>
        <taxon>Archelosauria</taxon>
        <taxon>Archosauria</taxon>
        <taxon>Dinosauria</taxon>
        <taxon>Saurischia</taxon>
        <taxon>Theropoda</taxon>
        <taxon>Coelurosauria</taxon>
        <taxon>Aves</taxon>
        <taxon>Neognathae</taxon>
        <taxon>Neoaves</taxon>
        <taxon>Telluraves</taxon>
        <taxon>Australaves</taxon>
        <taxon>Passeriformes</taxon>
        <taxon>Sturnidae</taxon>
        <taxon>Lamprotornis</taxon>
    </lineage>
</organism>
<keyword evidence="4" id="KW-1185">Reference proteome</keyword>
<name>A0A835TP88_9PASS</name>
<feature type="region of interest" description="Disordered" evidence="1">
    <location>
        <begin position="1"/>
        <end position="92"/>
    </location>
</feature>
<evidence type="ECO:0000256" key="1">
    <source>
        <dbReference type="SAM" id="MobiDB-lite"/>
    </source>
</evidence>
<accession>A0A835TP88</accession>
<evidence type="ECO:0000313" key="4">
    <source>
        <dbReference type="Proteomes" id="UP000618051"/>
    </source>
</evidence>
<evidence type="ECO:0000313" key="3">
    <source>
        <dbReference type="EMBL" id="KAI1229722.1"/>
    </source>
</evidence>
<dbReference type="Proteomes" id="UP000618051">
    <property type="component" value="Unassembled WGS sequence"/>
</dbReference>
<protein>
    <submittedName>
        <fullName evidence="2">Uncharacterized protein</fullName>
    </submittedName>
</protein>